<comment type="caution">
    <text evidence="2">The sequence shown here is derived from an EMBL/GenBank/DDBJ whole genome shotgun (WGS) entry which is preliminary data.</text>
</comment>
<organism evidence="2 3">
    <name type="scientific">Cercospora berteroae</name>
    <dbReference type="NCBI Taxonomy" id="357750"/>
    <lineage>
        <taxon>Eukaryota</taxon>
        <taxon>Fungi</taxon>
        <taxon>Dikarya</taxon>
        <taxon>Ascomycota</taxon>
        <taxon>Pezizomycotina</taxon>
        <taxon>Dothideomycetes</taxon>
        <taxon>Dothideomycetidae</taxon>
        <taxon>Mycosphaerellales</taxon>
        <taxon>Mycosphaerellaceae</taxon>
        <taxon>Cercospora</taxon>
    </lineage>
</organism>
<evidence type="ECO:0000256" key="1">
    <source>
        <dbReference type="SAM" id="MobiDB-lite"/>
    </source>
</evidence>
<feature type="compositionally biased region" description="Polar residues" evidence="1">
    <location>
        <begin position="33"/>
        <end position="51"/>
    </location>
</feature>
<proteinExistence type="predicted"/>
<keyword evidence="3" id="KW-1185">Reference proteome</keyword>
<feature type="region of interest" description="Disordered" evidence="1">
    <location>
        <begin position="1"/>
        <end position="87"/>
    </location>
</feature>
<dbReference type="Proteomes" id="UP000237631">
    <property type="component" value="Unassembled WGS sequence"/>
</dbReference>
<sequence length="353" mass="38386">MDHHRTRLSDGTMTGSTSSSDHSERGSSYRLGTATTNGSRPVSRTSYTPSYMSIPRKPTEQDRKTSVLAEARTKPPSTSSIAAEPAPSSGPPGILLVLVASGLHPSILQHLETLLMRQPFAGIVFAARREQEAALKQLKMDTYALIGKLRREISVETQLKQSWSTTDVEAIRSEATRFGAGIQGVLCCPEYADEVDDLDIFEVEEAVMEKSWRQSVTFLHAASKVIVPHLLTRVTNTNGTANGKPLKEPRGPFFIVANSSTHTSASQVAKAASDALVHQLQAATKLKGLTVGYAENLLIPDPVRKEDTKPTLDPVITQASYGAPVPDYDFSAGESPTKLYSMWAMQEQLNYAD</sequence>
<dbReference type="EMBL" id="PNEN01000195">
    <property type="protein sequence ID" value="PPJ60873.1"/>
    <property type="molecule type" value="Genomic_DNA"/>
</dbReference>
<dbReference type="OrthoDB" id="3891008at2759"/>
<evidence type="ECO:0000313" key="3">
    <source>
        <dbReference type="Proteomes" id="UP000237631"/>
    </source>
</evidence>
<gene>
    <name evidence="2" type="ORF">CBER1_07247</name>
</gene>
<reference evidence="3" key="1">
    <citation type="journal article" date="2017" name="bioRxiv">
        <title>Conservation of a gene cluster reveals novel cercosporin biosynthetic mechanisms and extends production to the genus Colletotrichum.</title>
        <authorList>
            <person name="de Jonge R."/>
            <person name="Ebert M.K."/>
            <person name="Huitt-Roehl C.R."/>
            <person name="Pal P."/>
            <person name="Suttle J.C."/>
            <person name="Spanner R.E."/>
            <person name="Neubauer J.D."/>
            <person name="Jurick W.M.II."/>
            <person name="Stott K.A."/>
            <person name="Secor G.A."/>
            <person name="Thomma B.P.H.J."/>
            <person name="Van de Peer Y."/>
            <person name="Townsend C.A."/>
            <person name="Bolton M.D."/>
        </authorList>
    </citation>
    <scope>NUCLEOTIDE SEQUENCE [LARGE SCALE GENOMIC DNA]</scope>
    <source>
        <strain evidence="3">CBS538.71</strain>
    </source>
</reference>
<evidence type="ECO:0000313" key="2">
    <source>
        <dbReference type="EMBL" id="PPJ60873.1"/>
    </source>
</evidence>
<feature type="compositionally biased region" description="Low complexity" evidence="1">
    <location>
        <begin position="75"/>
        <end position="87"/>
    </location>
</feature>
<accession>A0A2S6CMC1</accession>
<name>A0A2S6CMC1_9PEZI</name>
<protein>
    <submittedName>
        <fullName evidence="2">Uncharacterized protein</fullName>
    </submittedName>
</protein>
<dbReference type="AlphaFoldDB" id="A0A2S6CMC1"/>
<feature type="compositionally biased region" description="Low complexity" evidence="1">
    <location>
        <begin position="9"/>
        <end position="20"/>
    </location>
</feature>